<dbReference type="Proteomes" id="UP000095743">
    <property type="component" value="Chromosome"/>
</dbReference>
<dbReference type="Pfam" id="PF08241">
    <property type="entry name" value="Methyltransf_11"/>
    <property type="match status" value="1"/>
</dbReference>
<keyword evidence="3" id="KW-0489">Methyltransferase</keyword>
<dbReference type="GO" id="GO:0032259">
    <property type="term" value="P:methylation"/>
    <property type="evidence" value="ECO:0007669"/>
    <property type="project" value="UniProtKB-KW"/>
</dbReference>
<dbReference type="Gene3D" id="3.40.50.150">
    <property type="entry name" value="Vaccinia Virus protein VP39"/>
    <property type="match status" value="1"/>
</dbReference>
<evidence type="ECO:0000313" key="4">
    <source>
        <dbReference type="Proteomes" id="UP000095743"/>
    </source>
</evidence>
<protein>
    <submittedName>
        <fullName evidence="3">Methyltransferase type 11</fullName>
    </submittedName>
</protein>
<proteinExistence type="predicted"/>
<dbReference type="SUPFAM" id="SSF53335">
    <property type="entry name" value="S-adenosyl-L-methionine-dependent methyltransferases"/>
    <property type="match status" value="1"/>
</dbReference>
<accession>A0A1D8GE10</accession>
<dbReference type="EMBL" id="CP017269">
    <property type="protein sequence ID" value="AOT69143.1"/>
    <property type="molecule type" value="Genomic_DNA"/>
</dbReference>
<dbReference type="InterPro" id="IPR029063">
    <property type="entry name" value="SAM-dependent_MTases_sf"/>
</dbReference>
<organism evidence="3 4">
    <name type="scientific">Geosporobacter ferrireducens</name>
    <dbReference type="NCBI Taxonomy" id="1424294"/>
    <lineage>
        <taxon>Bacteria</taxon>
        <taxon>Bacillati</taxon>
        <taxon>Bacillota</taxon>
        <taxon>Clostridia</taxon>
        <taxon>Peptostreptococcales</taxon>
        <taxon>Thermotaleaceae</taxon>
        <taxon>Geosporobacter</taxon>
    </lineage>
</organism>
<dbReference type="CDD" id="cd02440">
    <property type="entry name" value="AdoMet_MTases"/>
    <property type="match status" value="1"/>
</dbReference>
<dbReference type="KEGG" id="gfe:Gferi_05950"/>
<evidence type="ECO:0000256" key="1">
    <source>
        <dbReference type="SAM" id="Coils"/>
    </source>
</evidence>
<gene>
    <name evidence="3" type="ORF">Gferi_05950</name>
</gene>
<dbReference type="OrthoDB" id="9772751at2"/>
<dbReference type="InterPro" id="IPR052356">
    <property type="entry name" value="Thiol_S-MT"/>
</dbReference>
<dbReference type="RefSeq" id="WP_069974709.1">
    <property type="nucleotide sequence ID" value="NZ_CP017269.1"/>
</dbReference>
<dbReference type="PANTHER" id="PTHR45036">
    <property type="entry name" value="METHYLTRANSFERASE LIKE 7B"/>
    <property type="match status" value="1"/>
</dbReference>
<name>A0A1D8GE10_9FIRM</name>
<keyword evidence="1" id="KW-0175">Coiled coil</keyword>
<sequence length="206" mass="23741">MNSQTEKIRKRYNRVARFYDVMEKPMEAMALKSWRLELMKELDGKVLEVGVGTGKNIEYYPSGLDITAIDFSEKMLERAKRKAKTLNKNVELYHMDVQNLEFADGTFDTIFTTCVFCSVPDPIQGLKEMGRVCKSDGKIMMIEHVRSEKLILGLLMDVFNPIVVNLYGANINRRTVQNIHKAGFSKIEVSNLYSDIVKKIMIYPER</sequence>
<feature type="coiled-coil region" evidence="1">
    <location>
        <begin position="69"/>
        <end position="96"/>
    </location>
</feature>
<evidence type="ECO:0000259" key="2">
    <source>
        <dbReference type="Pfam" id="PF08241"/>
    </source>
</evidence>
<dbReference type="PANTHER" id="PTHR45036:SF1">
    <property type="entry name" value="METHYLTRANSFERASE LIKE 7A"/>
    <property type="match status" value="1"/>
</dbReference>
<dbReference type="AlphaFoldDB" id="A0A1D8GE10"/>
<feature type="domain" description="Methyltransferase type 11" evidence="2">
    <location>
        <begin position="47"/>
        <end position="140"/>
    </location>
</feature>
<keyword evidence="3" id="KW-0808">Transferase</keyword>
<evidence type="ECO:0000313" key="3">
    <source>
        <dbReference type="EMBL" id="AOT69143.1"/>
    </source>
</evidence>
<keyword evidence="4" id="KW-1185">Reference proteome</keyword>
<reference evidence="3 4" key="1">
    <citation type="submission" date="2016-09" db="EMBL/GenBank/DDBJ databases">
        <title>Genomic analysis reveals versatility of anaerobic energy metabolism of Geosporobacter ferrireducens IRF9 of phylum Firmicutes.</title>
        <authorList>
            <person name="Kim S.-J."/>
        </authorList>
    </citation>
    <scope>NUCLEOTIDE SEQUENCE [LARGE SCALE GENOMIC DNA]</scope>
    <source>
        <strain evidence="3 4">IRF9</strain>
    </source>
</reference>
<dbReference type="GO" id="GO:0008757">
    <property type="term" value="F:S-adenosylmethionine-dependent methyltransferase activity"/>
    <property type="evidence" value="ECO:0007669"/>
    <property type="project" value="InterPro"/>
</dbReference>
<dbReference type="InterPro" id="IPR013216">
    <property type="entry name" value="Methyltransf_11"/>
</dbReference>
<dbReference type="STRING" id="1424294.Gferi_05950"/>